<keyword evidence="2" id="KW-1185">Reference proteome</keyword>
<protein>
    <submittedName>
        <fullName evidence="1">Uncharacterized protein</fullName>
    </submittedName>
</protein>
<comment type="caution">
    <text evidence="1">The sequence shown here is derived from an EMBL/GenBank/DDBJ whole genome shotgun (WGS) entry which is preliminary data.</text>
</comment>
<gene>
    <name evidence="1" type="ORF">RFI_39417</name>
</gene>
<proteinExistence type="predicted"/>
<sequence>MILLTWVFYDQYIQQTMQISAMWNHQIDFNLIYVALLCNKDINKAIWLLHEFEKWKFRYDNEQNYKKKINEFLKRRCSHNINLFFIFLFDDISKAINFATTTTVNIGLPFVKKDKDICTKNKNN</sequence>
<name>X6L9Q9_RETFI</name>
<reference evidence="1 2" key="1">
    <citation type="journal article" date="2013" name="Curr. Biol.">
        <title>The Genome of the Foraminiferan Reticulomyxa filosa.</title>
        <authorList>
            <person name="Glockner G."/>
            <person name="Hulsmann N."/>
            <person name="Schleicher M."/>
            <person name="Noegel A.A."/>
            <person name="Eichinger L."/>
            <person name="Gallinger C."/>
            <person name="Pawlowski J."/>
            <person name="Sierra R."/>
            <person name="Euteneuer U."/>
            <person name="Pillet L."/>
            <person name="Moustafa A."/>
            <person name="Platzer M."/>
            <person name="Groth M."/>
            <person name="Szafranski K."/>
            <person name="Schliwa M."/>
        </authorList>
    </citation>
    <scope>NUCLEOTIDE SEQUENCE [LARGE SCALE GENOMIC DNA]</scope>
</reference>
<dbReference type="AlphaFoldDB" id="X6L9Q9"/>
<dbReference type="Proteomes" id="UP000023152">
    <property type="component" value="Unassembled WGS sequence"/>
</dbReference>
<dbReference type="EMBL" id="ASPP01047654">
    <property type="protein sequence ID" value="ETN98100.1"/>
    <property type="molecule type" value="Genomic_DNA"/>
</dbReference>
<accession>X6L9Q9</accession>
<organism evidence="1 2">
    <name type="scientific">Reticulomyxa filosa</name>
    <dbReference type="NCBI Taxonomy" id="46433"/>
    <lineage>
        <taxon>Eukaryota</taxon>
        <taxon>Sar</taxon>
        <taxon>Rhizaria</taxon>
        <taxon>Retaria</taxon>
        <taxon>Foraminifera</taxon>
        <taxon>Monothalamids</taxon>
        <taxon>Reticulomyxidae</taxon>
        <taxon>Reticulomyxa</taxon>
    </lineage>
</organism>
<evidence type="ECO:0000313" key="2">
    <source>
        <dbReference type="Proteomes" id="UP000023152"/>
    </source>
</evidence>
<evidence type="ECO:0000313" key="1">
    <source>
        <dbReference type="EMBL" id="ETN98100.1"/>
    </source>
</evidence>